<keyword evidence="3" id="KW-1185">Reference proteome</keyword>
<accession>A0ABR7N9H8</accession>
<evidence type="ECO:0000259" key="1">
    <source>
        <dbReference type="PROSITE" id="PS50943"/>
    </source>
</evidence>
<dbReference type="Pfam" id="PF01381">
    <property type="entry name" value="HTH_3"/>
    <property type="match status" value="1"/>
</dbReference>
<sequence length="74" mass="8615">MNTRLLALRTDRKLSQTAIAHCLNCSQRMYSRYERGEVDMPLSILVEAARYYNISTDYLLNLTDIPNAYPSNER</sequence>
<dbReference type="InterPro" id="IPR001387">
    <property type="entry name" value="Cro/C1-type_HTH"/>
</dbReference>
<dbReference type="RefSeq" id="WP_249308012.1">
    <property type="nucleotide sequence ID" value="NZ_JACRSZ010000006.1"/>
</dbReference>
<dbReference type="EMBL" id="JACRSZ010000006">
    <property type="protein sequence ID" value="MBC8572984.1"/>
    <property type="molecule type" value="Genomic_DNA"/>
</dbReference>
<evidence type="ECO:0000313" key="2">
    <source>
        <dbReference type="EMBL" id="MBC8572984.1"/>
    </source>
</evidence>
<dbReference type="Proteomes" id="UP000657421">
    <property type="component" value="Unassembled WGS sequence"/>
</dbReference>
<organism evidence="2 3">
    <name type="scientific">Jingyaoa shaoxingensis</name>
    <dbReference type="NCBI Taxonomy" id="2763671"/>
    <lineage>
        <taxon>Bacteria</taxon>
        <taxon>Bacillati</taxon>
        <taxon>Bacillota</taxon>
        <taxon>Clostridia</taxon>
        <taxon>Lachnospirales</taxon>
        <taxon>Lachnospiraceae</taxon>
        <taxon>Jingyaoa</taxon>
    </lineage>
</organism>
<comment type="caution">
    <text evidence="2">The sequence shown here is derived from an EMBL/GenBank/DDBJ whole genome shotgun (WGS) entry which is preliminary data.</text>
</comment>
<reference evidence="2 3" key="1">
    <citation type="submission" date="2020-08" db="EMBL/GenBank/DDBJ databases">
        <title>Genome public.</title>
        <authorList>
            <person name="Liu C."/>
            <person name="Sun Q."/>
        </authorList>
    </citation>
    <scope>NUCLEOTIDE SEQUENCE [LARGE SCALE GENOMIC DNA]</scope>
    <source>
        <strain evidence="2 3">NSJ-46</strain>
    </source>
</reference>
<dbReference type="SMART" id="SM00530">
    <property type="entry name" value="HTH_XRE"/>
    <property type="match status" value="1"/>
</dbReference>
<proteinExistence type="predicted"/>
<name>A0ABR7N9H8_9FIRM</name>
<dbReference type="InterPro" id="IPR010982">
    <property type="entry name" value="Lambda_DNA-bd_dom_sf"/>
</dbReference>
<protein>
    <submittedName>
        <fullName evidence="2">Helix-turn-helix transcriptional regulator</fullName>
    </submittedName>
</protein>
<dbReference type="Gene3D" id="1.10.260.40">
    <property type="entry name" value="lambda repressor-like DNA-binding domains"/>
    <property type="match status" value="1"/>
</dbReference>
<evidence type="ECO:0000313" key="3">
    <source>
        <dbReference type="Proteomes" id="UP000657421"/>
    </source>
</evidence>
<dbReference type="PROSITE" id="PS50943">
    <property type="entry name" value="HTH_CROC1"/>
    <property type="match status" value="1"/>
</dbReference>
<dbReference type="SUPFAM" id="SSF47413">
    <property type="entry name" value="lambda repressor-like DNA-binding domains"/>
    <property type="match status" value="1"/>
</dbReference>
<gene>
    <name evidence="2" type="ORF">H8716_07805</name>
</gene>
<feature type="domain" description="HTH cro/C1-type" evidence="1">
    <location>
        <begin position="5"/>
        <end position="59"/>
    </location>
</feature>
<dbReference type="CDD" id="cd00093">
    <property type="entry name" value="HTH_XRE"/>
    <property type="match status" value="1"/>
</dbReference>